<dbReference type="SUPFAM" id="SSF54427">
    <property type="entry name" value="NTF2-like"/>
    <property type="match status" value="1"/>
</dbReference>
<reference evidence="2" key="1">
    <citation type="submission" date="2017-10" db="EMBL/GenBank/DDBJ databases">
        <title>Draft genome sequence of the planktic cyanobacteria Tychonema bourrellyi isolated from alpine lentic freshwater.</title>
        <authorList>
            <person name="Tett A."/>
            <person name="Armanini F."/>
            <person name="Asnicar F."/>
            <person name="Boscaini A."/>
            <person name="Pasolli E."/>
            <person name="Zolfo M."/>
            <person name="Donati C."/>
            <person name="Salmaso N."/>
            <person name="Segata N."/>
        </authorList>
    </citation>
    <scope>NUCLEOTIDE SEQUENCE</scope>
    <source>
        <strain evidence="2">FEM_GT703</strain>
    </source>
</reference>
<name>A0A2G4F1U4_9CYAN</name>
<accession>A0A2G4F1U4</accession>
<keyword evidence="3" id="KW-1185">Reference proteome</keyword>
<dbReference type="Proteomes" id="UP000226442">
    <property type="component" value="Unassembled WGS sequence"/>
</dbReference>
<dbReference type="AlphaFoldDB" id="A0A2G4F1U4"/>
<gene>
    <name evidence="2" type="ORF">CP500_009425</name>
</gene>
<proteinExistence type="predicted"/>
<protein>
    <recommendedName>
        <fullName evidence="4">Nuclear transport factor 2 family protein</fullName>
    </recommendedName>
</protein>
<comment type="caution">
    <text evidence="2">The sequence shown here is derived from an EMBL/GenBank/DDBJ whole genome shotgun (WGS) entry which is preliminary data.</text>
</comment>
<dbReference type="InterPro" id="IPR032710">
    <property type="entry name" value="NTF2-like_dom_sf"/>
</dbReference>
<evidence type="ECO:0000313" key="2">
    <source>
        <dbReference type="EMBL" id="PHX55705.1"/>
    </source>
</evidence>
<evidence type="ECO:0008006" key="4">
    <source>
        <dbReference type="Google" id="ProtNLM"/>
    </source>
</evidence>
<feature type="chain" id="PRO_5013545374" description="Nuclear transport factor 2 family protein" evidence="1">
    <location>
        <begin position="27"/>
        <end position="180"/>
    </location>
</feature>
<evidence type="ECO:0000313" key="3">
    <source>
        <dbReference type="Proteomes" id="UP000226442"/>
    </source>
</evidence>
<dbReference type="EMBL" id="NXIB02000044">
    <property type="protein sequence ID" value="PHX55705.1"/>
    <property type="molecule type" value="Genomic_DNA"/>
</dbReference>
<feature type="signal peptide" evidence="1">
    <location>
        <begin position="1"/>
        <end position="26"/>
    </location>
</feature>
<keyword evidence="1" id="KW-0732">Signal</keyword>
<organism evidence="2 3">
    <name type="scientific">Tychonema bourrellyi FEM_GT703</name>
    <dbReference type="NCBI Taxonomy" id="2040638"/>
    <lineage>
        <taxon>Bacteria</taxon>
        <taxon>Bacillati</taxon>
        <taxon>Cyanobacteriota</taxon>
        <taxon>Cyanophyceae</taxon>
        <taxon>Oscillatoriophycideae</taxon>
        <taxon>Oscillatoriales</taxon>
        <taxon>Microcoleaceae</taxon>
        <taxon>Tychonema</taxon>
    </lineage>
</organism>
<sequence length="180" mass="20419">MLSLNIKVLTTTFPLGVLSLFLSSYAASTNPSQPPYNLLNFNSIETNTSPIKPKQNLLVADINSEKISIKSIVLLQIKALNEENIEAYMSTIDPGYRGFEVTKNIQLQIFSQYDLKYVINQFDVISLSSNTAVIRVDQTTTKIRGPQFRNNRLVLIHNLNKSNGQWKMFSSEVQKIEYLN</sequence>
<evidence type="ECO:0000256" key="1">
    <source>
        <dbReference type="SAM" id="SignalP"/>
    </source>
</evidence>